<reference evidence="2 3" key="1">
    <citation type="journal article" date="2012" name="BMC Genomics">
        <title>Comparative genomic analysis of human infective Trypanosoma cruzi lineages with the bat-restricted subspecies T. cruzi marinkellei.</title>
        <authorList>
            <person name="Franzen O."/>
            <person name="Talavera-Lopez C."/>
            <person name="Ochaya S."/>
            <person name="Butler C.E."/>
            <person name="Messenger L.A."/>
            <person name="Lewis M.D."/>
            <person name="Llewellyn M.S."/>
            <person name="Marinkelle C.J."/>
            <person name="Tyler K.M."/>
            <person name="Miles M.A."/>
            <person name="Andersson B."/>
        </authorList>
    </citation>
    <scope>NUCLEOTIDE SEQUENCE [LARGE SCALE GENOMIC DNA]</scope>
    <source>
        <strain evidence="2 3">B7</strain>
    </source>
</reference>
<keyword evidence="3" id="KW-1185">Reference proteome</keyword>
<dbReference type="InterPro" id="IPR045399">
    <property type="entry name" value="Tc-38"/>
</dbReference>
<evidence type="ECO:0000259" key="1">
    <source>
        <dbReference type="Pfam" id="PF20054"/>
    </source>
</evidence>
<accession>K2MRE2</accession>
<evidence type="ECO:0000313" key="3">
    <source>
        <dbReference type="Proteomes" id="UP000007350"/>
    </source>
</evidence>
<dbReference type="Pfam" id="PF20054">
    <property type="entry name" value="Tc-38"/>
    <property type="match status" value="1"/>
</dbReference>
<sequence>MTLRQPRLSISNSLLPTAVDWAVMRALRERHNGAEAADASASSSERRVTEALSPFWIPTQVVNFLANALFHERQLSHVPFHTSVMDGVRITNNNGTKRVESIYFTNEKRFLNVFGVSFVNAASTPICSAVDSCTCASYGLPISESGDLIWFLMGKVACASRSRFSSLTAPCGDNHSLGEDCFPLKFESPYWLEGEGLERRWKGVTIASNATPLYFGRGSRWLINAEQTNDASRFDSLSCTPFRRHQCLTEDGVHDVSLDFSARLAEAFLEMKRDPEKTDSTPTKVCEPNTTRQTCQEHHFFHGRQQQMTDSPSNLWIDVGVIERSGWSLQDAAVGVELPPRQLMGVERNAVSGANSASVKAKPIVVVNAEFVCERDSLLDFITYRPECIGFQWYQFLFPRATTQLALLAQTMNYTSPTWIQAAVAERAGLCVKKGRTATGVEVKIGERHKHVTSTTILINADELDLTKERIAELRNGSV</sequence>
<protein>
    <recommendedName>
        <fullName evidence="1">Trypanosoma Tc-38 (p38) protein domain-containing protein</fullName>
    </recommendedName>
</protein>
<name>K2MRE2_TRYCR</name>
<proteinExistence type="predicted"/>
<evidence type="ECO:0000313" key="2">
    <source>
        <dbReference type="EMBL" id="EKF37893.1"/>
    </source>
</evidence>
<dbReference type="OrthoDB" id="241845at2759"/>
<organism evidence="2 3">
    <name type="scientific">Trypanosoma cruzi marinkellei</name>
    <dbReference type="NCBI Taxonomy" id="85056"/>
    <lineage>
        <taxon>Eukaryota</taxon>
        <taxon>Discoba</taxon>
        <taxon>Euglenozoa</taxon>
        <taxon>Kinetoplastea</taxon>
        <taxon>Metakinetoplastina</taxon>
        <taxon>Trypanosomatida</taxon>
        <taxon>Trypanosomatidae</taxon>
        <taxon>Trypanosoma</taxon>
        <taxon>Schizotrypanum</taxon>
    </lineage>
</organism>
<dbReference type="EMBL" id="AHKC01008144">
    <property type="protein sequence ID" value="EKF37893.1"/>
    <property type="molecule type" value="Genomic_DNA"/>
</dbReference>
<dbReference type="Proteomes" id="UP000007350">
    <property type="component" value="Unassembled WGS sequence"/>
</dbReference>
<comment type="caution">
    <text evidence="2">The sequence shown here is derived from an EMBL/GenBank/DDBJ whole genome shotgun (WGS) entry which is preliminary data.</text>
</comment>
<dbReference type="AlphaFoldDB" id="K2MRE2"/>
<feature type="domain" description="Trypanosoma Tc-38 (p38) protein" evidence="1">
    <location>
        <begin position="396"/>
        <end position="467"/>
    </location>
</feature>
<gene>
    <name evidence="2" type="ORF">MOQ_001904</name>
</gene>